<evidence type="ECO:0000256" key="1">
    <source>
        <dbReference type="SAM" id="SignalP"/>
    </source>
</evidence>
<dbReference type="EnsemblProtists" id="EKX54613">
    <property type="protein sequence ID" value="EKX54613"/>
    <property type="gene ID" value="GUITHDRAFT_132306"/>
</dbReference>
<keyword evidence="4" id="KW-1185">Reference proteome</keyword>
<gene>
    <name evidence="2" type="ORF">GUITHDRAFT_132306</name>
</gene>
<dbReference type="RefSeq" id="XP_005841593.1">
    <property type="nucleotide sequence ID" value="XM_005841536.1"/>
</dbReference>
<protein>
    <recommendedName>
        <fullName evidence="5">Plastid lipid-associated protein/fibrillin conserved domain-containing protein</fullName>
    </recommendedName>
</protein>
<dbReference type="eggNOG" id="ENOG502SYJ4">
    <property type="taxonomic scope" value="Eukaryota"/>
</dbReference>
<feature type="chain" id="PRO_5008772105" description="Plastid lipid-associated protein/fibrillin conserved domain-containing protein" evidence="1">
    <location>
        <begin position="25"/>
        <end position="269"/>
    </location>
</feature>
<dbReference type="PaxDb" id="55529-EKX54613"/>
<dbReference type="Proteomes" id="UP000011087">
    <property type="component" value="Unassembled WGS sequence"/>
</dbReference>
<dbReference type="HOGENOM" id="CLU_1036043_0_0_1"/>
<dbReference type="EMBL" id="JH992967">
    <property type="protein sequence ID" value="EKX54613.1"/>
    <property type="molecule type" value="Genomic_DNA"/>
</dbReference>
<name>L1K2L1_GUITC</name>
<reference evidence="3" key="3">
    <citation type="submission" date="2015-06" db="UniProtKB">
        <authorList>
            <consortium name="EnsemblProtists"/>
        </authorList>
    </citation>
    <scope>IDENTIFICATION</scope>
</reference>
<accession>L1K2L1</accession>
<dbReference type="AlphaFoldDB" id="L1K2L1"/>
<organism evidence="2">
    <name type="scientific">Guillardia theta (strain CCMP2712)</name>
    <name type="common">Cryptophyte</name>
    <dbReference type="NCBI Taxonomy" id="905079"/>
    <lineage>
        <taxon>Eukaryota</taxon>
        <taxon>Cryptophyceae</taxon>
        <taxon>Pyrenomonadales</taxon>
        <taxon>Geminigeraceae</taxon>
        <taxon>Guillardia</taxon>
    </lineage>
</organism>
<feature type="signal peptide" evidence="1">
    <location>
        <begin position="1"/>
        <end position="24"/>
    </location>
</feature>
<dbReference type="KEGG" id="gtt:GUITHDRAFT_132306"/>
<reference evidence="4" key="2">
    <citation type="submission" date="2012-11" db="EMBL/GenBank/DDBJ databases">
        <authorList>
            <person name="Kuo A."/>
            <person name="Curtis B.A."/>
            <person name="Tanifuji G."/>
            <person name="Burki F."/>
            <person name="Gruber A."/>
            <person name="Irimia M."/>
            <person name="Maruyama S."/>
            <person name="Arias M.C."/>
            <person name="Ball S.G."/>
            <person name="Gile G.H."/>
            <person name="Hirakawa Y."/>
            <person name="Hopkins J.F."/>
            <person name="Rensing S.A."/>
            <person name="Schmutz J."/>
            <person name="Symeonidi A."/>
            <person name="Elias M."/>
            <person name="Eveleigh R.J."/>
            <person name="Herman E.K."/>
            <person name="Klute M.J."/>
            <person name="Nakayama T."/>
            <person name="Obornik M."/>
            <person name="Reyes-Prieto A."/>
            <person name="Armbrust E.V."/>
            <person name="Aves S.J."/>
            <person name="Beiko R.G."/>
            <person name="Coutinho P."/>
            <person name="Dacks J.B."/>
            <person name="Durnford D.G."/>
            <person name="Fast N.M."/>
            <person name="Green B.R."/>
            <person name="Grisdale C."/>
            <person name="Hempe F."/>
            <person name="Henrissat B."/>
            <person name="Hoppner M.P."/>
            <person name="Ishida K.-I."/>
            <person name="Kim E."/>
            <person name="Koreny L."/>
            <person name="Kroth P.G."/>
            <person name="Liu Y."/>
            <person name="Malik S.-B."/>
            <person name="Maier U.G."/>
            <person name="McRose D."/>
            <person name="Mock T."/>
            <person name="Neilson J.A."/>
            <person name="Onodera N.T."/>
            <person name="Poole A.M."/>
            <person name="Pritham E.J."/>
            <person name="Richards T.A."/>
            <person name="Rocap G."/>
            <person name="Roy S.W."/>
            <person name="Sarai C."/>
            <person name="Schaack S."/>
            <person name="Shirato S."/>
            <person name="Slamovits C.H."/>
            <person name="Spencer D.F."/>
            <person name="Suzuki S."/>
            <person name="Worden A.Z."/>
            <person name="Zauner S."/>
            <person name="Barry K."/>
            <person name="Bell C."/>
            <person name="Bharti A.K."/>
            <person name="Crow J.A."/>
            <person name="Grimwood J."/>
            <person name="Kramer R."/>
            <person name="Lindquist E."/>
            <person name="Lucas S."/>
            <person name="Salamov A."/>
            <person name="McFadden G.I."/>
            <person name="Lane C.E."/>
            <person name="Keeling P.J."/>
            <person name="Gray M.W."/>
            <person name="Grigoriev I.V."/>
            <person name="Archibald J.M."/>
        </authorList>
    </citation>
    <scope>NUCLEOTIDE SEQUENCE</scope>
    <source>
        <strain evidence="4">CCMP2712</strain>
    </source>
</reference>
<dbReference type="GeneID" id="17311286"/>
<evidence type="ECO:0000313" key="4">
    <source>
        <dbReference type="Proteomes" id="UP000011087"/>
    </source>
</evidence>
<proteinExistence type="predicted"/>
<keyword evidence="1" id="KW-0732">Signal</keyword>
<evidence type="ECO:0000313" key="2">
    <source>
        <dbReference type="EMBL" id="EKX54613.1"/>
    </source>
</evidence>
<evidence type="ECO:0008006" key="5">
    <source>
        <dbReference type="Google" id="ProtNLM"/>
    </source>
</evidence>
<sequence>MAACRRKHVLLAAALSSLVMLTAGFIPPSCLPTKSLRASARMLVPRKRRGRGQVMMARGGLGGFFEKFLGGAGEDESRREYDEVLRTLSCAEGWDISMEIGSTPARNAGGTGSLAKKDTMTVQIGASVRLDVDEGYDPPQGSVILTSESKIFDGIGFWSVQEDTDDGVPTAIQASLNSPIGITVSGETIVSPGQVFLNFKVKREERREGEVFYDMPRGLVTVKEDLKSSFLFASYDGLLAEFKLIGTCTARRRTKEGVKEEETKEETEG</sequence>
<reference evidence="2 4" key="1">
    <citation type="journal article" date="2012" name="Nature">
        <title>Algal genomes reveal evolutionary mosaicism and the fate of nucleomorphs.</title>
        <authorList>
            <consortium name="DOE Joint Genome Institute"/>
            <person name="Curtis B.A."/>
            <person name="Tanifuji G."/>
            <person name="Burki F."/>
            <person name="Gruber A."/>
            <person name="Irimia M."/>
            <person name="Maruyama S."/>
            <person name="Arias M.C."/>
            <person name="Ball S.G."/>
            <person name="Gile G.H."/>
            <person name="Hirakawa Y."/>
            <person name="Hopkins J.F."/>
            <person name="Kuo A."/>
            <person name="Rensing S.A."/>
            <person name="Schmutz J."/>
            <person name="Symeonidi A."/>
            <person name="Elias M."/>
            <person name="Eveleigh R.J."/>
            <person name="Herman E.K."/>
            <person name="Klute M.J."/>
            <person name="Nakayama T."/>
            <person name="Obornik M."/>
            <person name="Reyes-Prieto A."/>
            <person name="Armbrust E.V."/>
            <person name="Aves S.J."/>
            <person name="Beiko R.G."/>
            <person name="Coutinho P."/>
            <person name="Dacks J.B."/>
            <person name="Durnford D.G."/>
            <person name="Fast N.M."/>
            <person name="Green B.R."/>
            <person name="Grisdale C.J."/>
            <person name="Hempel F."/>
            <person name="Henrissat B."/>
            <person name="Hoppner M.P."/>
            <person name="Ishida K."/>
            <person name="Kim E."/>
            <person name="Koreny L."/>
            <person name="Kroth P.G."/>
            <person name="Liu Y."/>
            <person name="Malik S.B."/>
            <person name="Maier U.G."/>
            <person name="McRose D."/>
            <person name="Mock T."/>
            <person name="Neilson J.A."/>
            <person name="Onodera N.T."/>
            <person name="Poole A.M."/>
            <person name="Pritham E.J."/>
            <person name="Richards T.A."/>
            <person name="Rocap G."/>
            <person name="Roy S.W."/>
            <person name="Sarai C."/>
            <person name="Schaack S."/>
            <person name="Shirato S."/>
            <person name="Slamovits C.H."/>
            <person name="Spencer D.F."/>
            <person name="Suzuki S."/>
            <person name="Worden A.Z."/>
            <person name="Zauner S."/>
            <person name="Barry K."/>
            <person name="Bell C."/>
            <person name="Bharti A.K."/>
            <person name="Crow J.A."/>
            <person name="Grimwood J."/>
            <person name="Kramer R."/>
            <person name="Lindquist E."/>
            <person name="Lucas S."/>
            <person name="Salamov A."/>
            <person name="McFadden G.I."/>
            <person name="Lane C.E."/>
            <person name="Keeling P.J."/>
            <person name="Gray M.W."/>
            <person name="Grigoriev I.V."/>
            <person name="Archibald J.M."/>
        </authorList>
    </citation>
    <scope>NUCLEOTIDE SEQUENCE</scope>
    <source>
        <strain evidence="2 4">CCMP2712</strain>
    </source>
</reference>
<evidence type="ECO:0000313" key="3">
    <source>
        <dbReference type="EnsemblProtists" id="EKX54613"/>
    </source>
</evidence>